<proteinExistence type="predicted"/>
<dbReference type="PANTHER" id="PTHR42815:SF2">
    <property type="entry name" value="FAD-BINDING, PUTATIVE (AFU_ORTHOLOGUE AFUA_6G07600)-RELATED"/>
    <property type="match status" value="1"/>
</dbReference>
<dbReference type="InParanoid" id="A0A0H2RMF2"/>
<accession>A0A0H2RMF2</accession>
<reference evidence="2 3" key="1">
    <citation type="submission" date="2015-04" db="EMBL/GenBank/DDBJ databases">
        <title>Complete genome sequence of Schizopora paradoxa KUC8140, a cosmopolitan wood degrader in East Asia.</title>
        <authorList>
            <consortium name="DOE Joint Genome Institute"/>
            <person name="Min B."/>
            <person name="Park H."/>
            <person name="Jang Y."/>
            <person name="Kim J.-J."/>
            <person name="Kim K.H."/>
            <person name="Pangilinan J."/>
            <person name="Lipzen A."/>
            <person name="Riley R."/>
            <person name="Grigoriev I.V."/>
            <person name="Spatafora J.W."/>
            <person name="Choi I.-G."/>
        </authorList>
    </citation>
    <scope>NUCLEOTIDE SEQUENCE [LARGE SCALE GENOMIC DNA]</scope>
    <source>
        <strain evidence="2 3">KUC8140</strain>
    </source>
</reference>
<evidence type="ECO:0000313" key="3">
    <source>
        <dbReference type="Proteomes" id="UP000053477"/>
    </source>
</evidence>
<dbReference type="STRING" id="27342.A0A0H2RMF2"/>
<dbReference type="InterPro" id="IPR017927">
    <property type="entry name" value="FAD-bd_FR_type"/>
</dbReference>
<dbReference type="InterPro" id="IPR012349">
    <property type="entry name" value="Split_barrel_FMN-bd"/>
</dbReference>
<dbReference type="Gene3D" id="2.30.110.10">
    <property type="entry name" value="Electron Transport, Fmn-binding Protein, Chain A"/>
    <property type="match status" value="1"/>
</dbReference>
<dbReference type="PANTHER" id="PTHR42815">
    <property type="entry name" value="FAD-BINDING, PUTATIVE (AFU_ORTHOLOGUE AFUA_6G07600)-RELATED"/>
    <property type="match status" value="1"/>
</dbReference>
<gene>
    <name evidence="2" type="ORF">SCHPADRAFT_942706</name>
</gene>
<dbReference type="AlphaFoldDB" id="A0A0H2RMF2"/>
<dbReference type="InterPro" id="IPR039261">
    <property type="entry name" value="FNR_nucleotide-bd"/>
</dbReference>
<protein>
    <recommendedName>
        <fullName evidence="1">FAD-binding FR-type domain-containing protein</fullName>
    </recommendedName>
</protein>
<dbReference type="EMBL" id="KQ086021">
    <property type="protein sequence ID" value="KLO10633.1"/>
    <property type="molecule type" value="Genomic_DNA"/>
</dbReference>
<dbReference type="GO" id="GO:0016491">
    <property type="term" value="F:oxidoreductase activity"/>
    <property type="evidence" value="ECO:0007669"/>
    <property type="project" value="InterPro"/>
</dbReference>
<feature type="domain" description="FAD-binding FR-type" evidence="1">
    <location>
        <begin position="354"/>
        <end position="497"/>
    </location>
</feature>
<dbReference type="PROSITE" id="PS51384">
    <property type="entry name" value="FAD_FR"/>
    <property type="match status" value="1"/>
</dbReference>
<dbReference type="Gene3D" id="3.40.50.80">
    <property type="entry name" value="Nucleotide-binding domain of ferredoxin-NADP reductase (FNR) module"/>
    <property type="match status" value="1"/>
</dbReference>
<organism evidence="2 3">
    <name type="scientific">Schizopora paradoxa</name>
    <dbReference type="NCBI Taxonomy" id="27342"/>
    <lineage>
        <taxon>Eukaryota</taxon>
        <taxon>Fungi</taxon>
        <taxon>Dikarya</taxon>
        <taxon>Basidiomycota</taxon>
        <taxon>Agaricomycotina</taxon>
        <taxon>Agaricomycetes</taxon>
        <taxon>Hymenochaetales</taxon>
        <taxon>Schizoporaceae</taxon>
        <taxon>Schizopora</taxon>
    </lineage>
</organism>
<name>A0A0H2RMF2_9AGAM</name>
<dbReference type="Proteomes" id="UP000053477">
    <property type="component" value="Unassembled WGS sequence"/>
</dbReference>
<evidence type="ECO:0000259" key="1">
    <source>
        <dbReference type="PROSITE" id="PS51384"/>
    </source>
</evidence>
<dbReference type="SUPFAM" id="SSF52343">
    <property type="entry name" value="Ferredoxin reductase-like, C-terminal NADP-linked domain"/>
    <property type="match status" value="1"/>
</dbReference>
<keyword evidence="3" id="KW-1185">Reference proteome</keyword>
<dbReference type="OrthoDB" id="436496at2759"/>
<evidence type="ECO:0000313" key="2">
    <source>
        <dbReference type="EMBL" id="KLO10633.1"/>
    </source>
</evidence>
<sequence>MSFGLKGWHPGERSIQERLNFAGPMATAYTWIDPSMPEQHRVFHSRSLPFVPITTLDDEGRPWSSIAAGVSGRPGFISSPNETELDMDLKLWPGDPMVDNMARFDAASGMLAAGIGIEFSTRRRNKFAGSIFEVQHVDQYTKRLKILVNQAIGNCPKYINIRDLQPHPKTTPKIVWRNLHLADNDRLPQEAMSFVTHADTVFLGSSYEAKRENANKFPSHVGMNQRGGRAGFIRVLPSDGRSIILPDYSGNRLLTSLGNIEASGLASMTFVDFETGDILYLTGSAENLVGAPARALMPRQNVLSRMKVSGYVFVRDALPVRQRPGSVVERSPYSPPIKLLAEEIQNNSGAPMSLEDVLATVARMELLSPTLAQFTFETSQPVVIQPGQAAILDFSDLLGSQEYAHMAPGAESSLNDDRVRTWTVSSAHVADSSEGIKAVPTTRFELTMRLKGGGLITGALFSIARQVRDRMPHLMPNCRELGISVRLVGISGAFTLPPASSGSENVSPKFLWIAGGIGITPFLSMLSALTSTRPSGRDSPIDIDLMLSTREPNVLLDQLAGSLNSSRHADRIRLHVRLFSKEQIVRTVDCEDVSLDVHRCRFGGSETRALLPKDIRSRATYLCGPSEFEESALALLADAGYSTNTVIKEGFEY</sequence>